<dbReference type="AlphaFoldDB" id="A0A399EG68"/>
<dbReference type="Pfam" id="PF11497">
    <property type="entry name" value="NADH_Oxid_Nqo15"/>
    <property type="match status" value="1"/>
</dbReference>
<dbReference type="OrthoDB" id="25825at2"/>
<dbReference type="Proteomes" id="UP000265341">
    <property type="component" value="Unassembled WGS sequence"/>
</dbReference>
<dbReference type="EMBL" id="QWLA01000084">
    <property type="protein sequence ID" value="RIH83135.1"/>
    <property type="molecule type" value="Genomic_DNA"/>
</dbReference>
<dbReference type="InterPro" id="IPR038458">
    <property type="entry name" value="NADH_quinone_OxRdtase_su15_sf"/>
</dbReference>
<accession>A0A399EG68</accession>
<dbReference type="RefSeq" id="WP_119279934.1">
    <property type="nucleotide sequence ID" value="NZ_QWLA01000084.1"/>
</dbReference>
<comment type="caution">
    <text evidence="1">The sequence shown here is derived from an EMBL/GenBank/DDBJ whole genome shotgun (WGS) entry which is preliminary data.</text>
</comment>
<dbReference type="InterPro" id="IPR021093">
    <property type="entry name" value="NADH_quinone_OxRdtase_su15"/>
</dbReference>
<dbReference type="GO" id="GO:0008199">
    <property type="term" value="F:ferric iron binding"/>
    <property type="evidence" value="ECO:0007669"/>
    <property type="project" value="InterPro"/>
</dbReference>
<sequence length="134" mass="15602">MSAPHDHHHDEMLYRSWVQLLDWMREYAAEKGVLFTKESDFPDFIYRMERPYVLPTTIMAASLSDARGEPFFFASVSPRHAELKHIQFRVPGGHIHYHLHWEEGKGLVLEGKIPLTREKLFAMADRARSALARA</sequence>
<dbReference type="InterPro" id="IPR036524">
    <property type="entry name" value="Frataxin/CyaY_sf"/>
</dbReference>
<reference evidence="1 2" key="1">
    <citation type="submission" date="2018-08" db="EMBL/GenBank/DDBJ databases">
        <title>Meiothermus roseus NBRC 110900 genome sequencing project.</title>
        <authorList>
            <person name="Da Costa M.S."/>
            <person name="Albuquerque L."/>
            <person name="Raposo P."/>
            <person name="Froufe H.J.C."/>
            <person name="Barroso C.S."/>
            <person name="Egas C."/>
        </authorList>
    </citation>
    <scope>NUCLEOTIDE SEQUENCE [LARGE SCALE GENOMIC DNA]</scope>
    <source>
        <strain evidence="1 2">NBRC 110900</strain>
    </source>
</reference>
<dbReference type="GO" id="GO:0016491">
    <property type="term" value="F:oxidoreductase activity"/>
    <property type="evidence" value="ECO:0007669"/>
    <property type="project" value="UniProtKB-KW"/>
</dbReference>
<evidence type="ECO:0000313" key="1">
    <source>
        <dbReference type="EMBL" id="RIH83135.1"/>
    </source>
</evidence>
<evidence type="ECO:0000313" key="2">
    <source>
        <dbReference type="Proteomes" id="UP000265341"/>
    </source>
</evidence>
<dbReference type="SUPFAM" id="SSF55387">
    <property type="entry name" value="Frataxin/Nqo15-like"/>
    <property type="match status" value="1"/>
</dbReference>
<proteinExistence type="predicted"/>
<keyword evidence="1" id="KW-0560">Oxidoreductase</keyword>
<keyword evidence="2" id="KW-1185">Reference proteome</keyword>
<protein>
    <submittedName>
        <fullName evidence="1">NADH-quinone oxidoreductase subunit 15</fullName>
        <ecNumber evidence="1">1.6.5.11</ecNumber>
    </submittedName>
</protein>
<dbReference type="Gene3D" id="3.30.920.80">
    <property type="entry name" value="NADH-quinone oxidoreductase, subunit 15"/>
    <property type="match status" value="1"/>
</dbReference>
<gene>
    <name evidence="1" type="ORF">Mrose_03155</name>
</gene>
<dbReference type="GO" id="GO:0016226">
    <property type="term" value="P:iron-sulfur cluster assembly"/>
    <property type="evidence" value="ECO:0007669"/>
    <property type="project" value="InterPro"/>
</dbReference>
<organism evidence="1 2">
    <name type="scientific">Calidithermus roseus</name>
    <dbReference type="NCBI Taxonomy" id="1644118"/>
    <lineage>
        <taxon>Bacteria</taxon>
        <taxon>Thermotogati</taxon>
        <taxon>Deinococcota</taxon>
        <taxon>Deinococci</taxon>
        <taxon>Thermales</taxon>
        <taxon>Thermaceae</taxon>
        <taxon>Calidithermus</taxon>
    </lineage>
</organism>
<name>A0A399EG68_9DEIN</name>
<dbReference type="EC" id="1.6.5.11" evidence="1"/>